<dbReference type="PANTHER" id="PTHR24114:SF2">
    <property type="entry name" value="F-BOX DOMAIN-CONTAINING PROTEIN-RELATED"/>
    <property type="match status" value="1"/>
</dbReference>
<comment type="caution">
    <text evidence="1">The sequence shown here is derived from an EMBL/GenBank/DDBJ whole genome shotgun (WGS) entry which is preliminary data.</text>
</comment>
<reference evidence="1 2" key="1">
    <citation type="submission" date="2016-11" db="EMBL/GenBank/DDBJ databases">
        <title>The macronuclear genome of Stentor coeruleus: a giant cell with tiny introns.</title>
        <authorList>
            <person name="Slabodnick M."/>
            <person name="Ruby J.G."/>
            <person name="Reiff S.B."/>
            <person name="Swart E.C."/>
            <person name="Gosai S."/>
            <person name="Prabakaran S."/>
            <person name="Witkowska E."/>
            <person name="Larue G.E."/>
            <person name="Fisher S."/>
            <person name="Freeman R.M."/>
            <person name="Gunawardena J."/>
            <person name="Chu W."/>
            <person name="Stover N.A."/>
            <person name="Gregory B.D."/>
            <person name="Nowacki M."/>
            <person name="Derisi J."/>
            <person name="Roy S.W."/>
            <person name="Marshall W.F."/>
            <person name="Sood P."/>
        </authorList>
    </citation>
    <scope>NUCLEOTIDE SEQUENCE [LARGE SCALE GENOMIC DNA]</scope>
    <source>
        <strain evidence="1">WM001</strain>
    </source>
</reference>
<dbReference type="Proteomes" id="UP000187209">
    <property type="component" value="Unassembled WGS sequence"/>
</dbReference>
<dbReference type="OrthoDB" id="312252at2759"/>
<accession>A0A1R2BH07</accession>
<dbReference type="InterPro" id="IPR032675">
    <property type="entry name" value="LRR_dom_sf"/>
</dbReference>
<dbReference type="InterPro" id="IPR052394">
    <property type="entry name" value="LRR-containing"/>
</dbReference>
<protein>
    <submittedName>
        <fullName evidence="1">Uncharacterized protein</fullName>
    </submittedName>
</protein>
<dbReference type="PANTHER" id="PTHR24114">
    <property type="entry name" value="LEUCINE RICH REPEAT FAMILY PROTEIN"/>
    <property type="match status" value="1"/>
</dbReference>
<keyword evidence="2" id="KW-1185">Reference proteome</keyword>
<evidence type="ECO:0000313" key="1">
    <source>
        <dbReference type="EMBL" id="OMJ76063.1"/>
    </source>
</evidence>
<sequence length="964" mass="111726">MSNRRKQAYSLCHRAKPILTPLPKPVYLPKSIENTMIIASLEEMEKKVLGVITDVEDKLNYLKTHSKKYQTPEPVTKRINLNPINIKTVRIRHTPFKITGKSIEKKLDKYSSRKNSMVKLMQSTNSFNLPKIYRENLMNKLVKEINQTKKPCIQGIFTEILKKESIFEAYKNRHLSEEEGFPSVAYGVACDNERTPPLPVLTHSQEDSLVLNRYKLSLEICCALSKAISVMPYLKSVHLDENGLTDTAGAEILKGMISQGGISSFYYTHNEIGPAFLSEFQSLSLNSDIEEMNFKGCKVTKQNLIDFIWSLRLFESLKKLTLAEIGLSSISIEKLVRILNKSQIIYLDLSWNSIPQEASIIFFEKLLYNEKLQFLDYSWNPLTDPDQTEILCKLIKTNKLLMHLNLSHTQIPNISPYILALSTSPRMQGLHLTGNSIDNDALPSNHLPKLYPNSAVFFNMPTKAAHTFYNLKQRDVNGMLKVTHKDQVVNILSPKKNIDKHMILEPKEVIVSRVLGQEDIKDSEQWGVSEHCWVCERWGVYHLKVTLDSLNQVATPDIFYSRTVTGSKLVMKASFNNWKDVEFEVLDEDKGEYELSILIPAGKHRFLIICDDTSVCVTKKISTSRWNRLLVNEFTMPLRELEISYTGEMSYEVLPIFDKNKSVFRYFLEDTETILKASFDSDIKHMNPHKFIRDYIELGQIIDTFSQNYGKIKTVYADLIISKNYPFLDYNQVLLFCKVFGILDEYFNTEKVRSIWEVMSAEKEEPLKNMLRFEFFEFLLRVTISKYHNQELSLSSKFQKMLDEHLYKFGCISRVQRFRKERMYNLEVNEILDKNLQSLQSLMMKYKDESGNWVTLQNAEALVHSADWNVCSELVTIFFAISKMAVIDEFSIENSYDKLQLVEMIEFVCRVIDYIDQVDLPLDQKLIAQLPILFDANKIKHAINTRERKNSLLKHSKTTLPNYP</sequence>
<name>A0A1R2BH07_9CILI</name>
<proteinExistence type="predicted"/>
<evidence type="ECO:0000313" key="2">
    <source>
        <dbReference type="Proteomes" id="UP000187209"/>
    </source>
</evidence>
<dbReference type="AlphaFoldDB" id="A0A1R2BH07"/>
<dbReference type="Gene3D" id="3.80.10.10">
    <property type="entry name" value="Ribonuclease Inhibitor"/>
    <property type="match status" value="1"/>
</dbReference>
<gene>
    <name evidence="1" type="ORF">SteCoe_24669</name>
</gene>
<dbReference type="SUPFAM" id="SSF52047">
    <property type="entry name" value="RNI-like"/>
    <property type="match status" value="1"/>
</dbReference>
<organism evidence="1 2">
    <name type="scientific">Stentor coeruleus</name>
    <dbReference type="NCBI Taxonomy" id="5963"/>
    <lineage>
        <taxon>Eukaryota</taxon>
        <taxon>Sar</taxon>
        <taxon>Alveolata</taxon>
        <taxon>Ciliophora</taxon>
        <taxon>Postciliodesmatophora</taxon>
        <taxon>Heterotrichea</taxon>
        <taxon>Heterotrichida</taxon>
        <taxon>Stentoridae</taxon>
        <taxon>Stentor</taxon>
    </lineage>
</organism>
<dbReference type="EMBL" id="MPUH01000654">
    <property type="protein sequence ID" value="OMJ76063.1"/>
    <property type="molecule type" value="Genomic_DNA"/>
</dbReference>